<dbReference type="PANTHER" id="PTHR41286">
    <property type="entry name" value="HNH NUCLEASE YAJD-RELATED"/>
    <property type="match status" value="1"/>
</dbReference>
<dbReference type="SMART" id="SM00507">
    <property type="entry name" value="HNHc"/>
    <property type="match status" value="1"/>
</dbReference>
<proteinExistence type="inferred from homology"/>
<dbReference type="GO" id="GO:0004519">
    <property type="term" value="F:endonuclease activity"/>
    <property type="evidence" value="ECO:0007669"/>
    <property type="project" value="UniProtKB-KW"/>
</dbReference>
<protein>
    <recommendedName>
        <fullName evidence="4">Putative HNH nuclease YajD</fullName>
    </recommendedName>
</protein>
<keyword evidence="7" id="KW-1185">Reference proteome</keyword>
<evidence type="ECO:0000313" key="7">
    <source>
        <dbReference type="Proteomes" id="UP000604737"/>
    </source>
</evidence>
<evidence type="ECO:0000256" key="2">
    <source>
        <dbReference type="ARBA" id="ARBA00022801"/>
    </source>
</evidence>
<keyword evidence="2" id="KW-0378">Hydrolase</keyword>
<dbReference type="Proteomes" id="UP000604737">
    <property type="component" value="Unassembled WGS sequence"/>
</dbReference>
<dbReference type="Gene3D" id="1.10.30.50">
    <property type="match status" value="1"/>
</dbReference>
<feature type="domain" description="HNH nuclease" evidence="5">
    <location>
        <begin position="53"/>
        <end position="108"/>
    </location>
</feature>
<gene>
    <name evidence="6" type="ORF">GCM10007350_10990</name>
</gene>
<reference evidence="7" key="1">
    <citation type="journal article" date="2019" name="Int. J. Syst. Evol. Microbiol.">
        <title>The Global Catalogue of Microorganisms (GCM) 10K type strain sequencing project: providing services to taxonomists for standard genome sequencing and annotation.</title>
        <authorList>
            <consortium name="The Broad Institute Genomics Platform"/>
            <consortium name="The Broad Institute Genome Sequencing Center for Infectious Disease"/>
            <person name="Wu L."/>
            <person name="Ma J."/>
        </authorList>
    </citation>
    <scope>NUCLEOTIDE SEQUENCE [LARGE SCALE GENOMIC DNA]</scope>
    <source>
        <strain evidence="7">KCTC 23701</strain>
    </source>
</reference>
<dbReference type="InterPro" id="IPR003615">
    <property type="entry name" value="HNH_nuc"/>
</dbReference>
<dbReference type="PANTHER" id="PTHR41286:SF1">
    <property type="entry name" value="HNH NUCLEASE YAJD-RELATED"/>
    <property type="match status" value="1"/>
</dbReference>
<evidence type="ECO:0000256" key="1">
    <source>
        <dbReference type="ARBA" id="ARBA00022722"/>
    </source>
</evidence>
<keyword evidence="1" id="KW-0540">Nuclease</keyword>
<accession>A0ABQ3GZ37</accession>
<comment type="similarity">
    <text evidence="3">Belongs to the HNH nuclease family.</text>
</comment>
<dbReference type="EMBL" id="BMYO01000002">
    <property type="protein sequence ID" value="GHD59468.1"/>
    <property type="molecule type" value="Genomic_DNA"/>
</dbReference>
<dbReference type="RefSeq" id="WP_189459149.1">
    <property type="nucleotide sequence ID" value="NZ_BMYO01000002.1"/>
</dbReference>
<dbReference type="Pfam" id="PF01844">
    <property type="entry name" value="HNH"/>
    <property type="match status" value="1"/>
</dbReference>
<name>A0ABQ3GZ37_9NEIS</name>
<evidence type="ECO:0000259" key="5">
    <source>
        <dbReference type="SMART" id="SM00507"/>
    </source>
</evidence>
<evidence type="ECO:0000256" key="3">
    <source>
        <dbReference type="ARBA" id="ARBA00038412"/>
    </source>
</evidence>
<evidence type="ECO:0000256" key="4">
    <source>
        <dbReference type="ARBA" id="ARBA00040194"/>
    </source>
</evidence>
<sequence length="124" mass="14264">MVSFSPMRPCRQVGCRTLVERGYCEQHQPKVERRYDQQRGTSAQRGYGSRWQKARATFLRSHPFCVACAARHRLVPANVVDHVVPHRGDQTLFWDTDNWQALCKPCHDAKTAREDGGLGNRRLS</sequence>
<evidence type="ECO:0000313" key="6">
    <source>
        <dbReference type="EMBL" id="GHD59468.1"/>
    </source>
</evidence>
<keyword evidence="6" id="KW-0255">Endonuclease</keyword>
<organism evidence="6 7">
    <name type="scientific">Jeongeupia chitinilytica</name>
    <dbReference type="NCBI Taxonomy" id="1041641"/>
    <lineage>
        <taxon>Bacteria</taxon>
        <taxon>Pseudomonadati</taxon>
        <taxon>Pseudomonadota</taxon>
        <taxon>Betaproteobacteria</taxon>
        <taxon>Neisseriales</taxon>
        <taxon>Chitinibacteraceae</taxon>
        <taxon>Jeongeupia</taxon>
    </lineage>
</organism>
<dbReference type="InterPro" id="IPR002711">
    <property type="entry name" value="HNH"/>
</dbReference>
<dbReference type="CDD" id="cd00085">
    <property type="entry name" value="HNHc"/>
    <property type="match status" value="1"/>
</dbReference>
<comment type="caution">
    <text evidence="6">The sequence shown here is derived from an EMBL/GenBank/DDBJ whole genome shotgun (WGS) entry which is preliminary data.</text>
</comment>